<dbReference type="PANTHER" id="PTHR10039:SF5">
    <property type="entry name" value="NACHT DOMAIN-CONTAINING PROTEIN"/>
    <property type="match status" value="1"/>
</dbReference>
<dbReference type="Pfam" id="PF24883">
    <property type="entry name" value="NPHP3_N"/>
    <property type="match status" value="1"/>
</dbReference>
<evidence type="ECO:0000256" key="1">
    <source>
        <dbReference type="ARBA" id="ARBA00022737"/>
    </source>
</evidence>
<reference evidence="3 4" key="1">
    <citation type="journal article" date="2012" name="PLoS Pathog.">
        <title>Comparative pathogenomics reveals horizontally acquired novel virulence genes in fungi infecting cereal hosts.</title>
        <authorList>
            <person name="Gardiner D.M."/>
            <person name="McDonald M.C."/>
            <person name="Covarelli L."/>
            <person name="Solomon P.S."/>
            <person name="Rusu A.G."/>
            <person name="Marshall M."/>
            <person name="Kazan K."/>
            <person name="Chakraborty S."/>
            <person name="McDonald B.A."/>
            <person name="Manners J.M."/>
        </authorList>
    </citation>
    <scope>NUCLEOTIDE SEQUENCE [LARGE SCALE GENOMIC DNA]</scope>
    <source>
        <strain evidence="3 4">CS3096</strain>
    </source>
</reference>
<dbReference type="eggNOG" id="ENOG502RW56">
    <property type="taxonomic scope" value="Eukaryota"/>
</dbReference>
<feature type="domain" description="RelA/SpoT" evidence="2">
    <location>
        <begin position="73"/>
        <end position="211"/>
    </location>
</feature>
<dbReference type="RefSeq" id="XP_009259476.1">
    <property type="nucleotide sequence ID" value="XM_009261201.1"/>
</dbReference>
<dbReference type="GO" id="GO:0015969">
    <property type="term" value="P:guanosine tetraphosphate metabolic process"/>
    <property type="evidence" value="ECO:0007669"/>
    <property type="project" value="InterPro"/>
</dbReference>
<proteinExistence type="predicted"/>
<dbReference type="KEGG" id="fpu:FPSE_08083"/>
<dbReference type="InterPro" id="IPR043519">
    <property type="entry name" value="NT_sf"/>
</dbReference>
<evidence type="ECO:0000259" key="2">
    <source>
        <dbReference type="SMART" id="SM00954"/>
    </source>
</evidence>
<accession>K3VCG6</accession>
<dbReference type="AlphaFoldDB" id="K3VCG6"/>
<dbReference type="InterPro" id="IPR056693">
    <property type="entry name" value="DUF7791"/>
</dbReference>
<protein>
    <recommendedName>
        <fullName evidence="2">RelA/SpoT domain-containing protein</fullName>
    </recommendedName>
</protein>
<dbReference type="Proteomes" id="UP000007978">
    <property type="component" value="Chromosome 2"/>
</dbReference>
<name>K3VCG6_FUSPC</name>
<keyword evidence="4" id="KW-1185">Reference proteome</keyword>
<dbReference type="SUPFAM" id="SSF81301">
    <property type="entry name" value="Nucleotidyltransferase"/>
    <property type="match status" value="1"/>
</dbReference>
<dbReference type="InterPro" id="IPR007685">
    <property type="entry name" value="RelA_SpoT"/>
</dbReference>
<organism evidence="3 4">
    <name type="scientific">Fusarium pseudograminearum (strain CS3096)</name>
    <name type="common">Wheat and barley crown-rot fungus</name>
    <dbReference type="NCBI Taxonomy" id="1028729"/>
    <lineage>
        <taxon>Eukaryota</taxon>
        <taxon>Fungi</taxon>
        <taxon>Dikarya</taxon>
        <taxon>Ascomycota</taxon>
        <taxon>Pezizomycotina</taxon>
        <taxon>Sordariomycetes</taxon>
        <taxon>Hypocreomycetidae</taxon>
        <taxon>Hypocreales</taxon>
        <taxon>Nectriaceae</taxon>
        <taxon>Fusarium</taxon>
    </lineage>
</organism>
<dbReference type="InterPro" id="IPR027417">
    <property type="entry name" value="P-loop_NTPase"/>
</dbReference>
<dbReference type="CDD" id="cd05399">
    <property type="entry name" value="NT_Rel-Spo_like"/>
    <property type="match status" value="1"/>
</dbReference>
<dbReference type="SUPFAM" id="SSF52540">
    <property type="entry name" value="P-loop containing nucleoside triphosphate hydrolases"/>
    <property type="match status" value="1"/>
</dbReference>
<dbReference type="OrthoDB" id="538223at2759"/>
<comment type="caution">
    <text evidence="3">The sequence shown here is derived from an EMBL/GenBank/DDBJ whole genome shotgun (WGS) entry which is preliminary data.</text>
</comment>
<dbReference type="HOGENOM" id="CLU_007680_0_0_1"/>
<dbReference type="Gene3D" id="3.30.460.10">
    <property type="entry name" value="Beta Polymerase, domain 2"/>
    <property type="match status" value="1"/>
</dbReference>
<dbReference type="Pfam" id="PF25053">
    <property type="entry name" value="DUF7791"/>
    <property type="match status" value="1"/>
</dbReference>
<sequence>MASDHESSPLSLGAKFTREVEHALARDSSQSAKRVFFDVWRRLKPEYEAMHQALNQYLNRQLEESSIRATLYSRLKKDDSISKSIDRREQHWGTTYDSPKLILDGIHDLVGFRIIVDYPSGLDQSYQLIKNHFSVEGINTFSTDRDVGVLWKPRFGAYEGKNFQVRMSPDKHNTGLSVYYEVLFEIQVTSIAESLYNRLAHPLHYKKSSGTLSRQDEMIIDMSHGLSLCYWITIACMEETLEGKSGIGDQTSPLPHTVRKIAGHDADDTLDDLDDLVKITPEIPVISGDRSLGSSRAGSSRLKRTAPSDDIVSIEILLKSLSDIRQEHRSDAEIWNGIRDKLGLDNGTYNGFLKSFTYDRMNDRKTSIHKRHRNTFEWVFGDEELEDHRSIDDVNSSDDLWSDTTSSIENGYSEEMDNLQQKSIHRRVEVPSLANWLQDDIRGLYWVSGKPGSGKSYFMKFLERDERTQVMLQKWQPRCRIISHYLWKPGSDDQSSFKGMICSLVHQILHDEKAIAMRLLRETRTFSYKNYATDWDTEDVENLLFNILNRSTHPYLILIDGLDEMSKPHDGMNQVFQVLDALAKLDRVKVCVSSRPENIFVARFKSQPSLRMQDLTLNDIRKYTIDKLKELDLELDDEKFEMVTYQISERAEGVFIWVYMVLKQIKHGVDEFCETWDDIIDRVDELPSDLMSLYRNMLSRFGDNDERYIKKAARYFQYILKKPARVRCDIAMLSLAANENVLDAFTTPEHTPCADEWVKLCRTTENTFFSISAGLLETKTEEDWFGHALTSEGDSKIIPWVAKSVDFIHKTAIDFLESEEGKQLFGKYAMGTKDILMMYVKVHLVLRSVTRHSIHPLLFLFGDIVDSHNNPLGEMFYRDSHDVLSLVHACSINKSRGLVRPPRSVSYENFFLFQISHFYCYEYVESFLKSCTYSLEASAYALIGACESDVTLSQYYSGSYKRFEVIRDILRYQSTVHGRKNEGPSVEKVPILQIMWAWRCFLLHELSWYNQQSMDNDSKQLFGEILGLFVKLGVMAEVPGPKYLLARPQRLRFHVVKDLHDHQSDLGYTSLEPQGRSHQQAETIYIEVNDAWLLRQLLERRHILQNVEHMMKDDPFMRVLLANNGREYGEEETDFFFITTNEDIKDDPVDSITQLDYMATFPHEEHSNFKATALGRFTHVTPVLETIGYNLPDVNKSHVCLHEWTWL</sequence>
<dbReference type="Gene3D" id="3.40.50.300">
    <property type="entry name" value="P-loop containing nucleotide triphosphate hydrolases"/>
    <property type="match status" value="1"/>
</dbReference>
<dbReference type="EMBL" id="AFNW01000283">
    <property type="protein sequence ID" value="EKJ71637.1"/>
    <property type="molecule type" value="Genomic_DNA"/>
</dbReference>
<evidence type="ECO:0000313" key="4">
    <source>
        <dbReference type="Proteomes" id="UP000007978"/>
    </source>
</evidence>
<dbReference type="GeneID" id="20366701"/>
<keyword evidence="1" id="KW-0677">Repeat</keyword>
<evidence type="ECO:0000313" key="3">
    <source>
        <dbReference type="EMBL" id="EKJ71637.1"/>
    </source>
</evidence>
<dbReference type="InterPro" id="IPR056884">
    <property type="entry name" value="NPHP3-like_N"/>
</dbReference>
<gene>
    <name evidence="3" type="ORF">FPSE_08083</name>
</gene>
<dbReference type="SMART" id="SM00954">
    <property type="entry name" value="RelA_SpoT"/>
    <property type="match status" value="1"/>
</dbReference>
<dbReference type="PANTHER" id="PTHR10039">
    <property type="entry name" value="AMELOGENIN"/>
    <property type="match status" value="1"/>
</dbReference>